<organism evidence="2 3">
    <name type="scientific">Thioclava dalianensis</name>
    <dbReference type="NCBI Taxonomy" id="1185766"/>
    <lineage>
        <taxon>Bacteria</taxon>
        <taxon>Pseudomonadati</taxon>
        <taxon>Pseudomonadota</taxon>
        <taxon>Alphaproteobacteria</taxon>
        <taxon>Rhodobacterales</taxon>
        <taxon>Paracoccaceae</taxon>
        <taxon>Thioclava</taxon>
    </lineage>
</organism>
<dbReference type="Proteomes" id="UP000027725">
    <property type="component" value="Unassembled WGS sequence"/>
</dbReference>
<comment type="caution">
    <text evidence="2">The sequence shown here is derived from an EMBL/GenBank/DDBJ whole genome shotgun (WGS) entry which is preliminary data.</text>
</comment>
<keyword evidence="1" id="KW-0732">Signal</keyword>
<sequence length="167" mass="17976">MTHRFLLPLPMLLTLAGCTVPADTSPLIHEASPVAEARQELIGLNKTDIRMCAGFPTRTHEADLQDEIWSYNRDARRGGYNVSLPTLSGGPLTGTAGSVSTTSSGSCQAQIRFHDGKVAQVEFAGDNNSMRLSNQLCTPIIDGCVEYAREGRHAPPPPPPKPEEPDP</sequence>
<evidence type="ECO:0000313" key="2">
    <source>
        <dbReference type="EMBL" id="KEP71645.1"/>
    </source>
</evidence>
<keyword evidence="3" id="KW-1185">Reference proteome</keyword>
<dbReference type="EMBL" id="JHEH01000001">
    <property type="protein sequence ID" value="KEP71645.1"/>
    <property type="molecule type" value="Genomic_DNA"/>
</dbReference>
<evidence type="ECO:0000256" key="1">
    <source>
        <dbReference type="SAM" id="SignalP"/>
    </source>
</evidence>
<reference evidence="2 3" key="1">
    <citation type="submission" date="2014-03" db="EMBL/GenBank/DDBJ databases">
        <title>The draft genome sequence of Thioclava dalianensis DLFJ1-1.</title>
        <authorList>
            <person name="Lai Q."/>
            <person name="Shao Z."/>
        </authorList>
    </citation>
    <scope>NUCLEOTIDE SEQUENCE [LARGE SCALE GENOMIC DNA]</scope>
    <source>
        <strain evidence="2 3">DLFJ1-1</strain>
    </source>
</reference>
<protein>
    <recommendedName>
        <fullName evidence="4">Lipoprotein</fullName>
    </recommendedName>
</protein>
<evidence type="ECO:0000313" key="3">
    <source>
        <dbReference type="Proteomes" id="UP000027725"/>
    </source>
</evidence>
<dbReference type="eggNOG" id="ENOG5033J8Q">
    <property type="taxonomic scope" value="Bacteria"/>
</dbReference>
<accession>A0A074TNA8</accession>
<feature type="signal peptide" evidence="1">
    <location>
        <begin position="1"/>
        <end position="22"/>
    </location>
</feature>
<proteinExistence type="predicted"/>
<dbReference type="OrthoDB" id="8233656at2"/>
<dbReference type="AlphaFoldDB" id="A0A074TNA8"/>
<dbReference type="STRING" id="1185766.SAMN05216224_105154"/>
<dbReference type="PROSITE" id="PS51257">
    <property type="entry name" value="PROKAR_LIPOPROTEIN"/>
    <property type="match status" value="1"/>
</dbReference>
<name>A0A074TNA8_9RHOB</name>
<dbReference type="RefSeq" id="WP_051693225.1">
    <property type="nucleotide sequence ID" value="NZ_FOVB01000005.1"/>
</dbReference>
<gene>
    <name evidence="2" type="ORF">DL1_01155</name>
</gene>
<evidence type="ECO:0008006" key="4">
    <source>
        <dbReference type="Google" id="ProtNLM"/>
    </source>
</evidence>
<feature type="chain" id="PRO_5001699981" description="Lipoprotein" evidence="1">
    <location>
        <begin position="23"/>
        <end position="167"/>
    </location>
</feature>